<dbReference type="GO" id="GO:0008270">
    <property type="term" value="F:zinc ion binding"/>
    <property type="evidence" value="ECO:0007669"/>
    <property type="project" value="UniProtKB-KW"/>
</dbReference>
<evidence type="ECO:0000313" key="7">
    <source>
        <dbReference type="EMBL" id="KAF6758228.1"/>
    </source>
</evidence>
<dbReference type="Gene3D" id="1.25.40.10">
    <property type="entry name" value="Tetratricopeptide repeat domain"/>
    <property type="match status" value="1"/>
</dbReference>
<feature type="region of interest" description="Disordered" evidence="5">
    <location>
        <begin position="79"/>
        <end position="113"/>
    </location>
</feature>
<dbReference type="InterPro" id="IPR011990">
    <property type="entry name" value="TPR-like_helical_dom_sf"/>
</dbReference>
<gene>
    <name evidence="7" type="ORF">DFP72DRAFT_807895</name>
</gene>
<keyword evidence="8" id="KW-1185">Reference proteome</keyword>
<dbReference type="SUPFAM" id="SSF48452">
    <property type="entry name" value="TPR-like"/>
    <property type="match status" value="1"/>
</dbReference>
<dbReference type="InterPro" id="IPR000571">
    <property type="entry name" value="Znf_CCCH"/>
</dbReference>
<feature type="zinc finger region" description="C3H1-type" evidence="4">
    <location>
        <begin position="117"/>
        <end position="144"/>
    </location>
</feature>
<feature type="non-terminal residue" evidence="7">
    <location>
        <position position="1"/>
    </location>
</feature>
<evidence type="ECO:0000256" key="4">
    <source>
        <dbReference type="PROSITE-ProRule" id="PRU00723"/>
    </source>
</evidence>
<evidence type="ECO:0000313" key="8">
    <source>
        <dbReference type="Proteomes" id="UP000521943"/>
    </source>
</evidence>
<dbReference type="OrthoDB" id="629492at2759"/>
<name>A0A8H6I698_9AGAR</name>
<dbReference type="AlphaFoldDB" id="A0A8H6I698"/>
<evidence type="ECO:0000256" key="3">
    <source>
        <dbReference type="ARBA" id="ARBA00022833"/>
    </source>
</evidence>
<comment type="caution">
    <text evidence="7">The sequence shown here is derived from an EMBL/GenBank/DDBJ whole genome shotgun (WGS) entry which is preliminary data.</text>
</comment>
<dbReference type="SMART" id="SM00356">
    <property type="entry name" value="ZnF_C3H1"/>
    <property type="match status" value="2"/>
</dbReference>
<organism evidence="7 8">
    <name type="scientific">Ephemerocybe angulata</name>
    <dbReference type="NCBI Taxonomy" id="980116"/>
    <lineage>
        <taxon>Eukaryota</taxon>
        <taxon>Fungi</taxon>
        <taxon>Dikarya</taxon>
        <taxon>Basidiomycota</taxon>
        <taxon>Agaricomycotina</taxon>
        <taxon>Agaricomycetes</taxon>
        <taxon>Agaricomycetidae</taxon>
        <taxon>Agaricales</taxon>
        <taxon>Agaricineae</taxon>
        <taxon>Psathyrellaceae</taxon>
        <taxon>Ephemerocybe</taxon>
    </lineage>
</organism>
<evidence type="ECO:0000256" key="2">
    <source>
        <dbReference type="ARBA" id="ARBA00022771"/>
    </source>
</evidence>
<proteinExistence type="predicted"/>
<dbReference type="Gene3D" id="3.30.1370.210">
    <property type="match status" value="1"/>
</dbReference>
<dbReference type="PROSITE" id="PS50103">
    <property type="entry name" value="ZF_C3H1"/>
    <property type="match status" value="1"/>
</dbReference>
<dbReference type="SUPFAM" id="SSF90229">
    <property type="entry name" value="CCCH zinc finger"/>
    <property type="match status" value="1"/>
</dbReference>
<evidence type="ECO:0000256" key="1">
    <source>
        <dbReference type="ARBA" id="ARBA00022723"/>
    </source>
</evidence>
<keyword evidence="3 4" id="KW-0862">Zinc</keyword>
<evidence type="ECO:0000256" key="5">
    <source>
        <dbReference type="SAM" id="MobiDB-lite"/>
    </source>
</evidence>
<keyword evidence="2 4" id="KW-0863">Zinc-finger</keyword>
<dbReference type="InterPro" id="IPR036855">
    <property type="entry name" value="Znf_CCCH_sf"/>
</dbReference>
<feature type="domain" description="C3H1-type" evidence="6">
    <location>
        <begin position="117"/>
        <end position="144"/>
    </location>
</feature>
<sequence length="189" mass="21441">MNRWKDADWAATLALKANPKMTKARFRRAMARKASRRWEAANADLQTIVRNDPTFKEAATELAIVLPIADRAFEQDEDDDDDYNYIVPGHPGWPTPGPQNDPTEPDSDSDTEDCRHKGNGIACYFYNHSKCTRGQDCTFSHAPDDKSVRDELGRNVCIHHILGNCKFSDAVCIYCHDKTYLSASGWWTE</sequence>
<dbReference type="EMBL" id="JACGCI010000019">
    <property type="protein sequence ID" value="KAF6758228.1"/>
    <property type="molecule type" value="Genomic_DNA"/>
</dbReference>
<reference evidence="7 8" key="1">
    <citation type="submission" date="2020-07" db="EMBL/GenBank/DDBJ databases">
        <title>Comparative genomics of pyrophilous fungi reveals a link between fire events and developmental genes.</title>
        <authorList>
            <consortium name="DOE Joint Genome Institute"/>
            <person name="Steindorff A.S."/>
            <person name="Carver A."/>
            <person name="Calhoun S."/>
            <person name="Stillman K."/>
            <person name="Liu H."/>
            <person name="Lipzen A."/>
            <person name="Pangilinan J."/>
            <person name="Labutti K."/>
            <person name="Bruns T.D."/>
            <person name="Grigoriev I.V."/>
        </authorList>
    </citation>
    <scope>NUCLEOTIDE SEQUENCE [LARGE SCALE GENOMIC DNA]</scope>
    <source>
        <strain evidence="7 8">CBS 144469</strain>
    </source>
</reference>
<protein>
    <recommendedName>
        <fullName evidence="6">C3H1-type domain-containing protein</fullName>
    </recommendedName>
</protein>
<keyword evidence="1 4" id="KW-0479">Metal-binding</keyword>
<accession>A0A8H6I698</accession>
<evidence type="ECO:0000259" key="6">
    <source>
        <dbReference type="PROSITE" id="PS50103"/>
    </source>
</evidence>
<dbReference type="Proteomes" id="UP000521943">
    <property type="component" value="Unassembled WGS sequence"/>
</dbReference>